<dbReference type="Gene3D" id="1.10.287.950">
    <property type="entry name" value="Methyl-accepting chemotaxis protein"/>
    <property type="match status" value="1"/>
</dbReference>
<evidence type="ECO:0000259" key="9">
    <source>
        <dbReference type="PROSITE" id="PS50885"/>
    </source>
</evidence>
<keyword evidence="7" id="KW-0472">Membrane</keyword>
<feature type="domain" description="Methyl-accepting transducer" evidence="8">
    <location>
        <begin position="279"/>
        <end position="508"/>
    </location>
</feature>
<evidence type="ECO:0000259" key="8">
    <source>
        <dbReference type="PROSITE" id="PS50111"/>
    </source>
</evidence>
<comment type="similarity">
    <text evidence="3">Belongs to the methyl-accepting chemotaxis (MCP) protein family.</text>
</comment>
<evidence type="ECO:0000256" key="6">
    <source>
        <dbReference type="SAM" id="MobiDB-lite"/>
    </source>
</evidence>
<dbReference type="PRINTS" id="PR00260">
    <property type="entry name" value="CHEMTRNSDUCR"/>
</dbReference>
<dbReference type="InterPro" id="IPR004089">
    <property type="entry name" value="MCPsignal_dom"/>
</dbReference>
<proteinExistence type="inferred from homology"/>
<dbReference type="PANTHER" id="PTHR43531:SF14">
    <property type="entry name" value="METHYL-ACCEPTING CHEMOTAXIS PROTEIN I-RELATED"/>
    <property type="match status" value="1"/>
</dbReference>
<evidence type="ECO:0000256" key="2">
    <source>
        <dbReference type="ARBA" id="ARBA00023224"/>
    </source>
</evidence>
<dbReference type="PROSITE" id="PS50885">
    <property type="entry name" value="HAMP"/>
    <property type="match status" value="1"/>
</dbReference>
<feature type="coiled-coil region" evidence="5">
    <location>
        <begin position="479"/>
        <end position="517"/>
    </location>
</feature>
<organism evidence="10 11">
    <name type="scientific">Rhodanobacter ginsengisoli</name>
    <dbReference type="NCBI Taxonomy" id="418646"/>
    <lineage>
        <taxon>Bacteria</taxon>
        <taxon>Pseudomonadati</taxon>
        <taxon>Pseudomonadota</taxon>
        <taxon>Gammaproteobacteria</taxon>
        <taxon>Lysobacterales</taxon>
        <taxon>Rhodanobacteraceae</taxon>
        <taxon>Rhodanobacter</taxon>
    </lineage>
</organism>
<evidence type="ECO:0000256" key="3">
    <source>
        <dbReference type="ARBA" id="ARBA00029447"/>
    </source>
</evidence>
<feature type="transmembrane region" description="Helical" evidence="7">
    <location>
        <begin position="200"/>
        <end position="221"/>
    </location>
</feature>
<evidence type="ECO:0000313" key="10">
    <source>
        <dbReference type="EMBL" id="MFC5524830.1"/>
    </source>
</evidence>
<feature type="region of interest" description="Disordered" evidence="6">
    <location>
        <begin position="291"/>
        <end position="313"/>
    </location>
</feature>
<dbReference type="InterPro" id="IPR003660">
    <property type="entry name" value="HAMP_dom"/>
</dbReference>
<dbReference type="EMBL" id="JBHSNF010000001">
    <property type="protein sequence ID" value="MFC5524830.1"/>
    <property type="molecule type" value="Genomic_DNA"/>
</dbReference>
<keyword evidence="1" id="KW-0488">Methylation</keyword>
<feature type="domain" description="HAMP" evidence="9">
    <location>
        <begin position="222"/>
        <end position="274"/>
    </location>
</feature>
<dbReference type="CDD" id="cd06225">
    <property type="entry name" value="HAMP"/>
    <property type="match status" value="1"/>
</dbReference>
<evidence type="ECO:0000256" key="5">
    <source>
        <dbReference type="SAM" id="Coils"/>
    </source>
</evidence>
<accession>A0ABW0QKG6</accession>
<dbReference type="Proteomes" id="UP001596114">
    <property type="component" value="Unassembled WGS sequence"/>
</dbReference>
<keyword evidence="5" id="KW-0175">Coiled coil</keyword>
<feature type="transmembrane region" description="Helical" evidence="7">
    <location>
        <begin position="20"/>
        <end position="41"/>
    </location>
</feature>
<dbReference type="PROSITE" id="PS50111">
    <property type="entry name" value="CHEMOTAXIS_TRANSDUC_2"/>
    <property type="match status" value="1"/>
</dbReference>
<keyword evidence="2 4" id="KW-0807">Transducer</keyword>
<gene>
    <name evidence="10" type="ORF">ACFPPA_03650</name>
</gene>
<evidence type="ECO:0000313" key="11">
    <source>
        <dbReference type="Proteomes" id="UP001596114"/>
    </source>
</evidence>
<dbReference type="InterPro" id="IPR051310">
    <property type="entry name" value="MCP_chemotaxis"/>
</dbReference>
<feature type="compositionally biased region" description="Polar residues" evidence="6">
    <location>
        <begin position="299"/>
        <end position="313"/>
    </location>
</feature>
<dbReference type="SUPFAM" id="SSF58104">
    <property type="entry name" value="Methyl-accepting chemotaxis protein (MCP) signaling domain"/>
    <property type="match status" value="1"/>
</dbReference>
<comment type="caution">
    <text evidence="10">The sequence shown here is derived from an EMBL/GenBank/DDBJ whole genome shotgun (WGS) entry which is preliminary data.</text>
</comment>
<name>A0ABW0QKG6_9GAMM</name>
<keyword evidence="11" id="KW-1185">Reference proteome</keyword>
<evidence type="ECO:0000256" key="4">
    <source>
        <dbReference type="PROSITE-ProRule" id="PRU00284"/>
    </source>
</evidence>
<dbReference type="CDD" id="cd11386">
    <property type="entry name" value="MCP_signal"/>
    <property type="match status" value="1"/>
</dbReference>
<dbReference type="InterPro" id="IPR024478">
    <property type="entry name" value="HlyB_4HB_MCP"/>
</dbReference>
<dbReference type="InterPro" id="IPR004090">
    <property type="entry name" value="Chemotax_Me-accpt_rcpt"/>
</dbReference>
<reference evidence="11" key="1">
    <citation type="journal article" date="2019" name="Int. J. Syst. Evol. Microbiol.">
        <title>The Global Catalogue of Microorganisms (GCM) 10K type strain sequencing project: providing services to taxonomists for standard genome sequencing and annotation.</title>
        <authorList>
            <consortium name="The Broad Institute Genomics Platform"/>
            <consortium name="The Broad Institute Genome Sequencing Center for Infectious Disease"/>
            <person name="Wu L."/>
            <person name="Ma J."/>
        </authorList>
    </citation>
    <scope>NUCLEOTIDE SEQUENCE [LARGE SCALE GENOMIC DNA]</scope>
    <source>
        <strain evidence="11">CGMCC 1.16619</strain>
    </source>
</reference>
<evidence type="ECO:0000256" key="1">
    <source>
        <dbReference type="ARBA" id="ARBA00022481"/>
    </source>
</evidence>
<evidence type="ECO:0000256" key="7">
    <source>
        <dbReference type="SAM" id="Phobius"/>
    </source>
</evidence>
<protein>
    <submittedName>
        <fullName evidence="10">Methyl-accepting chemotaxis protein</fullName>
    </submittedName>
</protein>
<keyword evidence="7" id="KW-1133">Transmembrane helix</keyword>
<dbReference type="Pfam" id="PF00015">
    <property type="entry name" value="MCPsignal"/>
    <property type="match status" value="1"/>
</dbReference>
<dbReference type="Pfam" id="PF00672">
    <property type="entry name" value="HAMP"/>
    <property type="match status" value="1"/>
</dbReference>
<sequence>MKMKSFKASLSRLTTLTVKARLVGVLGLLCVMLLVGAWIGLGGMAKANESARGIYQDELIPLTSINEVARGSLNNFIALSEAAFHKDDKAIVKQKLDDVAKVEAANAALLKSLAKTSMSPAVKKQWAAFQSAREDVSSSMAEIKDSLDKADDGTNALLYSDVLPNVSIMSSEMSKLIAMQVDESRQRYESAVTSYQRIRVMTFVALGAGMLLAILMAFFLIRSIVGTLNRAVKVANAISQGQLGHNIATRRKDELGRLMEAFRMMDERLTSTVGEVRRGSDAVSTAAQQIAHGNDDLSQRTQEQASSLEETASSMEQMTSTVKQNAENASHANQLARGAREQAERGGEVAGRAIMAMSEINASSGKIADIVGLIQEIAFQTNLLALNAAVEAARAGEQGRGFAVVATEVRSLAQRSAGAAKEIKGLISDSAEKVRSGSELVNQSGKALAEIVDSVKKVTDIVAEIAAASQEQSAGIDQVNNAVMQMDEMTQQNAALVEEASAAARAMEEQAGELTRQVGFFQLSDAAVAANNQLESGRARTAVAEAEAVFAAVRNSAPAPARPVRMPAEATAAPGAWKEF</sequence>
<dbReference type="PANTHER" id="PTHR43531">
    <property type="entry name" value="PROTEIN ICFG"/>
    <property type="match status" value="1"/>
</dbReference>
<dbReference type="RefSeq" id="WP_377317378.1">
    <property type="nucleotide sequence ID" value="NZ_JBHSNF010000001.1"/>
</dbReference>
<dbReference type="SMART" id="SM00304">
    <property type="entry name" value="HAMP"/>
    <property type="match status" value="1"/>
</dbReference>
<dbReference type="Pfam" id="PF12729">
    <property type="entry name" value="4HB_MCP_1"/>
    <property type="match status" value="1"/>
</dbReference>
<dbReference type="SMART" id="SM00283">
    <property type="entry name" value="MA"/>
    <property type="match status" value="1"/>
</dbReference>
<keyword evidence="7" id="KW-0812">Transmembrane</keyword>